<reference evidence="1 2" key="1">
    <citation type="submission" date="2015-01" db="EMBL/GenBank/DDBJ databases">
        <title>Vibrio sp. C5 JCM 19232 whole genome shotgun sequence.</title>
        <authorList>
            <person name="Sawabe T."/>
            <person name="Meirelles P."/>
            <person name="Feng G."/>
            <person name="Sayaka M."/>
            <person name="Hattori M."/>
            <person name="Ohkuma M."/>
        </authorList>
    </citation>
    <scope>NUCLEOTIDE SEQUENCE [LARGE SCALE GENOMIC DNA]</scope>
    <source>
        <strain evidence="1 2">JCM19232</strain>
    </source>
</reference>
<evidence type="ECO:0000313" key="1">
    <source>
        <dbReference type="EMBL" id="GAM63298.1"/>
    </source>
</evidence>
<sequence>MVDTLKTSSKYSLKDAFNEIGFSDNVNSLLNLAKQSINKDTVAIHLRTGDVLYGQYRKFVNYTYKGLCLPLVEKIIKDEILLGNNIVLFGQESGVLNHLKEKYNVTISDDLVPNHISDSTELAIFEMALMSNCKSIIAGSSGFAKISSRIGNIKLEPGFRRYRAAEQTEFILQHLSNCDSHYNDNHSAFSYWYAYFYGRQNKSNRESIDILKKASHFDPNNEVYKLIMFFLANESENKKETNYLAKEIIDAGFTKLSIEGSSYKSILTSRTTGKLNLNEYISKFRYDKANETYDQFGHELCSMIDETLKELN</sequence>
<evidence type="ECO:0000313" key="2">
    <source>
        <dbReference type="Proteomes" id="UP000031670"/>
    </source>
</evidence>
<name>A0A0B8PJL6_9VIBR</name>
<gene>
    <name evidence="1" type="ORF">JCM19232_1445</name>
</gene>
<dbReference type="Proteomes" id="UP000031670">
    <property type="component" value="Unassembled WGS sequence"/>
</dbReference>
<dbReference type="AlphaFoldDB" id="A0A0B8PJL6"/>
<organism evidence="1 2">
    <name type="scientific">Vibrio ishigakensis</name>
    <dbReference type="NCBI Taxonomy" id="1481914"/>
    <lineage>
        <taxon>Bacteria</taxon>
        <taxon>Pseudomonadati</taxon>
        <taxon>Pseudomonadota</taxon>
        <taxon>Gammaproteobacteria</taxon>
        <taxon>Vibrionales</taxon>
        <taxon>Vibrionaceae</taxon>
        <taxon>Vibrio</taxon>
    </lineage>
</organism>
<dbReference type="GO" id="GO:0016740">
    <property type="term" value="F:transferase activity"/>
    <property type="evidence" value="ECO:0007669"/>
    <property type="project" value="UniProtKB-KW"/>
</dbReference>
<accession>A0A0B8PJL6</accession>
<reference evidence="1 2" key="2">
    <citation type="submission" date="2015-01" db="EMBL/GenBank/DDBJ databases">
        <authorList>
            <consortium name="NBRP consortium"/>
            <person name="Sawabe T."/>
            <person name="Meirelles P."/>
            <person name="Feng G."/>
            <person name="Sayaka M."/>
            <person name="Hattori M."/>
            <person name="Ohkuma M."/>
        </authorList>
    </citation>
    <scope>NUCLEOTIDE SEQUENCE [LARGE SCALE GENOMIC DNA]</scope>
    <source>
        <strain evidence="1 2">JCM19232</strain>
    </source>
</reference>
<protein>
    <submittedName>
        <fullName evidence="1">Capsular polysaccharide biosynthesis heptosyltransferase hddD</fullName>
    </submittedName>
</protein>
<keyword evidence="1" id="KW-0808">Transferase</keyword>
<comment type="caution">
    <text evidence="1">The sequence shown here is derived from an EMBL/GenBank/DDBJ whole genome shotgun (WGS) entry which is preliminary data.</text>
</comment>
<dbReference type="EMBL" id="BBSA01000008">
    <property type="protein sequence ID" value="GAM63298.1"/>
    <property type="molecule type" value="Genomic_DNA"/>
</dbReference>
<proteinExistence type="predicted"/>